<evidence type="ECO:0008006" key="7">
    <source>
        <dbReference type="Google" id="ProtNLM"/>
    </source>
</evidence>
<feature type="disulfide bond" evidence="1">
    <location>
        <begin position="177"/>
        <end position="186"/>
    </location>
</feature>
<gene>
    <name evidence="5" type="ORF">PLOB_00032742</name>
</gene>
<evidence type="ECO:0000313" key="5">
    <source>
        <dbReference type="EMBL" id="CAH3126735.1"/>
    </source>
</evidence>
<dbReference type="Pfam" id="PF00024">
    <property type="entry name" value="PAN_1"/>
    <property type="match status" value="1"/>
</dbReference>
<dbReference type="SUPFAM" id="SSF57414">
    <property type="entry name" value="Hairpin loop containing domain-like"/>
    <property type="match status" value="1"/>
</dbReference>
<keyword evidence="6" id="KW-1185">Reference proteome</keyword>
<evidence type="ECO:0000256" key="2">
    <source>
        <dbReference type="SAM" id="SignalP"/>
    </source>
</evidence>
<dbReference type="SUPFAM" id="SSF56496">
    <property type="entry name" value="Fibrinogen C-terminal domain-like"/>
    <property type="match status" value="1"/>
</dbReference>
<dbReference type="InterPro" id="IPR002181">
    <property type="entry name" value="Fibrinogen_a/b/g_C_dom"/>
</dbReference>
<dbReference type="CDD" id="cd00054">
    <property type="entry name" value="EGF_CA"/>
    <property type="match status" value="1"/>
</dbReference>
<evidence type="ECO:0000313" key="6">
    <source>
        <dbReference type="Proteomes" id="UP001159405"/>
    </source>
</evidence>
<dbReference type="InterPro" id="IPR036056">
    <property type="entry name" value="Fibrinogen-like_C"/>
</dbReference>
<evidence type="ECO:0000259" key="4">
    <source>
        <dbReference type="PROSITE" id="PS50948"/>
    </source>
</evidence>
<dbReference type="Gene3D" id="2.10.25.10">
    <property type="entry name" value="Laminin"/>
    <property type="match status" value="1"/>
</dbReference>
<keyword evidence="2" id="KW-0732">Signal</keyword>
<dbReference type="Gene3D" id="3.90.215.10">
    <property type="entry name" value="Gamma Fibrinogen, chain A, domain 1"/>
    <property type="match status" value="1"/>
</dbReference>
<dbReference type="Pfam" id="PF00147">
    <property type="entry name" value="Fibrinogen_C"/>
    <property type="match status" value="1"/>
</dbReference>
<sequence>MDYLSLQLGVQCLFYLFLSLFLIENATSTALKDSTDVENGVFLYCNFFPFPNHKLNSTPIESIIVDSADDCVEACAELVQCRSLNFGPTLKVDNKSICHLLDADKFTSLDLFIESTEFHHYSFTTATVFLALKFREFLWYPEHLEIKAEQAPCARNPCKNNGTCFPVEGKHDFLCACPAYYQGKICDSGYNNCAHLLENGFDENGIYPVAINNNERETFDVYCDQENTRGGWTMVFKVVGGQPGPAGYIYELWTSADSLNEDVTNVLGISRSFPIPYKNRLVSSWQTTKPKEVR</sequence>
<proteinExistence type="predicted"/>
<name>A0ABN8NY55_9CNID</name>
<keyword evidence="1" id="KW-0245">EGF-like domain</keyword>
<evidence type="ECO:0000259" key="3">
    <source>
        <dbReference type="PROSITE" id="PS50026"/>
    </source>
</evidence>
<evidence type="ECO:0000256" key="1">
    <source>
        <dbReference type="PROSITE-ProRule" id="PRU00076"/>
    </source>
</evidence>
<dbReference type="Pfam" id="PF00008">
    <property type="entry name" value="EGF"/>
    <property type="match status" value="1"/>
</dbReference>
<dbReference type="PROSITE" id="PS50026">
    <property type="entry name" value="EGF_3"/>
    <property type="match status" value="1"/>
</dbReference>
<feature type="non-terminal residue" evidence="5">
    <location>
        <position position="294"/>
    </location>
</feature>
<dbReference type="SUPFAM" id="SSF57196">
    <property type="entry name" value="EGF/Laminin"/>
    <property type="match status" value="1"/>
</dbReference>
<reference evidence="5 6" key="1">
    <citation type="submission" date="2022-05" db="EMBL/GenBank/DDBJ databases">
        <authorList>
            <consortium name="Genoscope - CEA"/>
            <person name="William W."/>
        </authorList>
    </citation>
    <scope>NUCLEOTIDE SEQUENCE [LARGE SCALE GENOMIC DNA]</scope>
</reference>
<feature type="signal peptide" evidence="2">
    <location>
        <begin position="1"/>
        <end position="28"/>
    </location>
</feature>
<feature type="chain" id="PRO_5047320060" description="EGF-like domain-containing protein" evidence="2">
    <location>
        <begin position="29"/>
        <end position="294"/>
    </location>
</feature>
<dbReference type="SMART" id="SM00181">
    <property type="entry name" value="EGF"/>
    <property type="match status" value="1"/>
</dbReference>
<dbReference type="PROSITE" id="PS50948">
    <property type="entry name" value="PAN"/>
    <property type="match status" value="1"/>
</dbReference>
<feature type="domain" description="EGF-like" evidence="3">
    <location>
        <begin position="149"/>
        <end position="187"/>
    </location>
</feature>
<feature type="domain" description="Apple" evidence="4">
    <location>
        <begin position="45"/>
        <end position="125"/>
    </location>
</feature>
<comment type="caution">
    <text evidence="1">Lacks conserved residue(s) required for the propagation of feature annotation.</text>
</comment>
<dbReference type="EMBL" id="CALNXK010000043">
    <property type="protein sequence ID" value="CAH3126735.1"/>
    <property type="molecule type" value="Genomic_DNA"/>
</dbReference>
<organism evidence="5 6">
    <name type="scientific">Porites lobata</name>
    <dbReference type="NCBI Taxonomy" id="104759"/>
    <lineage>
        <taxon>Eukaryota</taxon>
        <taxon>Metazoa</taxon>
        <taxon>Cnidaria</taxon>
        <taxon>Anthozoa</taxon>
        <taxon>Hexacorallia</taxon>
        <taxon>Scleractinia</taxon>
        <taxon>Fungiina</taxon>
        <taxon>Poritidae</taxon>
        <taxon>Porites</taxon>
    </lineage>
</organism>
<dbReference type="Proteomes" id="UP001159405">
    <property type="component" value="Unassembled WGS sequence"/>
</dbReference>
<dbReference type="InterPro" id="IPR003609">
    <property type="entry name" value="Pan_app"/>
</dbReference>
<protein>
    <recommendedName>
        <fullName evidence="7">EGF-like domain-containing protein</fullName>
    </recommendedName>
</protein>
<dbReference type="SMART" id="SM00473">
    <property type="entry name" value="PAN_AP"/>
    <property type="match status" value="1"/>
</dbReference>
<feature type="disulfide bond" evidence="1">
    <location>
        <begin position="158"/>
        <end position="175"/>
    </location>
</feature>
<keyword evidence="1" id="KW-1015">Disulfide bond</keyword>
<dbReference type="NCBIfam" id="NF040941">
    <property type="entry name" value="GGGWT_bact"/>
    <property type="match status" value="1"/>
</dbReference>
<dbReference type="InterPro" id="IPR000742">
    <property type="entry name" value="EGF"/>
</dbReference>
<comment type="caution">
    <text evidence="5">The sequence shown here is derived from an EMBL/GenBank/DDBJ whole genome shotgun (WGS) entry which is preliminary data.</text>
</comment>
<dbReference type="CDD" id="cd01099">
    <property type="entry name" value="PAN_AP_HGF"/>
    <property type="match status" value="1"/>
</dbReference>
<accession>A0ABN8NY55</accession>
<dbReference type="InterPro" id="IPR014716">
    <property type="entry name" value="Fibrinogen_a/b/g_C_1"/>
</dbReference>
<dbReference type="Gene3D" id="3.50.4.10">
    <property type="entry name" value="Hepatocyte Growth Factor"/>
    <property type="match status" value="1"/>
</dbReference>
<dbReference type="PROSITE" id="PS00022">
    <property type="entry name" value="EGF_1"/>
    <property type="match status" value="1"/>
</dbReference>